<feature type="transmembrane region" description="Helical" evidence="1">
    <location>
        <begin position="82"/>
        <end position="99"/>
    </location>
</feature>
<keyword evidence="1" id="KW-0472">Membrane</keyword>
<name>A0ABD5U787_9EURY</name>
<evidence type="ECO:0000256" key="1">
    <source>
        <dbReference type="SAM" id="Phobius"/>
    </source>
</evidence>
<protein>
    <submittedName>
        <fullName evidence="2">Uncharacterized protein</fullName>
    </submittedName>
</protein>
<dbReference type="AlphaFoldDB" id="A0ABD5U787"/>
<keyword evidence="1" id="KW-1133">Transmembrane helix</keyword>
<accession>A0ABD5U787</accession>
<sequence length="111" mass="11179">MLSPAHAGAHGGYDVPLAAVLLLAGVGSLAVAGLAVGALARRRSRSYLLVALALVTLAARTAVAGATMAGVVETSAHHLLEHGLDVVMAALVIAAVYYARRTERAAGGNQR</sequence>
<evidence type="ECO:0000313" key="3">
    <source>
        <dbReference type="Proteomes" id="UP001596408"/>
    </source>
</evidence>
<comment type="caution">
    <text evidence="2">The sequence shown here is derived from an EMBL/GenBank/DDBJ whole genome shotgun (WGS) entry which is preliminary data.</text>
</comment>
<evidence type="ECO:0000313" key="2">
    <source>
        <dbReference type="EMBL" id="MFC6826960.1"/>
    </source>
</evidence>
<dbReference type="RefSeq" id="WP_379699183.1">
    <property type="nucleotide sequence ID" value="NZ_JBHSXH010000015.1"/>
</dbReference>
<keyword evidence="1" id="KW-0812">Transmembrane</keyword>
<keyword evidence="3" id="KW-1185">Reference proteome</keyword>
<dbReference type="Pfam" id="PF24283">
    <property type="entry name" value="DUF7471"/>
    <property type="match status" value="1"/>
</dbReference>
<dbReference type="Proteomes" id="UP001596408">
    <property type="component" value="Unassembled WGS sequence"/>
</dbReference>
<reference evidence="2 3" key="1">
    <citation type="journal article" date="2019" name="Int. J. Syst. Evol. Microbiol.">
        <title>The Global Catalogue of Microorganisms (GCM) 10K type strain sequencing project: providing services to taxonomists for standard genome sequencing and annotation.</title>
        <authorList>
            <consortium name="The Broad Institute Genomics Platform"/>
            <consortium name="The Broad Institute Genome Sequencing Center for Infectious Disease"/>
            <person name="Wu L."/>
            <person name="Ma J."/>
        </authorList>
    </citation>
    <scope>NUCLEOTIDE SEQUENCE [LARGE SCALE GENOMIC DNA]</scope>
    <source>
        <strain evidence="2 3">YIM 94188</strain>
    </source>
</reference>
<organism evidence="2 3">
    <name type="scientific">Halopelagius fulvigenes</name>
    <dbReference type="NCBI Taxonomy" id="1198324"/>
    <lineage>
        <taxon>Archaea</taxon>
        <taxon>Methanobacteriati</taxon>
        <taxon>Methanobacteriota</taxon>
        <taxon>Stenosarchaea group</taxon>
        <taxon>Halobacteria</taxon>
        <taxon>Halobacteriales</taxon>
        <taxon>Haloferacaceae</taxon>
    </lineage>
</organism>
<proteinExistence type="predicted"/>
<feature type="transmembrane region" description="Helical" evidence="1">
    <location>
        <begin position="47"/>
        <end position="70"/>
    </location>
</feature>
<feature type="transmembrane region" description="Helical" evidence="1">
    <location>
        <begin position="20"/>
        <end position="40"/>
    </location>
</feature>
<dbReference type="EMBL" id="JBHSXH010000015">
    <property type="protein sequence ID" value="MFC6826960.1"/>
    <property type="molecule type" value="Genomic_DNA"/>
</dbReference>
<dbReference type="InterPro" id="IPR055894">
    <property type="entry name" value="DUF7471"/>
</dbReference>
<gene>
    <name evidence="2" type="ORF">ACFQEV_18450</name>
</gene>